<comment type="caution">
    <text evidence="2">The sequence shown here is derived from an EMBL/GenBank/DDBJ whole genome shotgun (WGS) entry which is preliminary data.</text>
</comment>
<dbReference type="Proteomes" id="UP000735302">
    <property type="component" value="Unassembled WGS sequence"/>
</dbReference>
<evidence type="ECO:0000256" key="1">
    <source>
        <dbReference type="SAM" id="MobiDB-lite"/>
    </source>
</evidence>
<accession>A0AAV4D2N0</accession>
<proteinExistence type="predicted"/>
<keyword evidence="3" id="KW-1185">Reference proteome</keyword>
<reference evidence="2 3" key="1">
    <citation type="journal article" date="2021" name="Elife">
        <title>Chloroplast acquisition without the gene transfer in kleptoplastic sea slugs, Plakobranchus ocellatus.</title>
        <authorList>
            <person name="Maeda T."/>
            <person name="Takahashi S."/>
            <person name="Yoshida T."/>
            <person name="Shimamura S."/>
            <person name="Takaki Y."/>
            <person name="Nagai Y."/>
            <person name="Toyoda A."/>
            <person name="Suzuki Y."/>
            <person name="Arimoto A."/>
            <person name="Ishii H."/>
            <person name="Satoh N."/>
            <person name="Nishiyama T."/>
            <person name="Hasebe M."/>
            <person name="Maruyama T."/>
            <person name="Minagawa J."/>
            <person name="Obokata J."/>
            <person name="Shigenobu S."/>
        </authorList>
    </citation>
    <scope>NUCLEOTIDE SEQUENCE [LARGE SCALE GENOMIC DNA]</scope>
</reference>
<gene>
    <name evidence="2" type="ORF">PoB_006488500</name>
</gene>
<sequence>MTPEYVLMLDDQSKDGPDCKQVLSVNHMDAQRANRSESEGGVSTERGCSTAKINYVPVDVLQDLLKFLGGQKRGLLVEKGYNQRIGLPSPLPGSLASSVPQSNLQQMKECDYLQPSPDPESSMSSNTDTSDNPVCGNDTYVSPSSNKLNHHFVGQNRRNSQTEAKKQRMALKSNKGRKRLLPKVELNVFDTFEFAEESDVEPYMSWNQMMKMRIIPTPNRFENVGFVQLKFLSPNLSAHPISNSRSNLDLDLD</sequence>
<name>A0AAV4D2N0_9GAST</name>
<dbReference type="EMBL" id="BLXT01007309">
    <property type="protein sequence ID" value="GFO38380.1"/>
    <property type="molecule type" value="Genomic_DNA"/>
</dbReference>
<evidence type="ECO:0000313" key="2">
    <source>
        <dbReference type="EMBL" id="GFO38380.1"/>
    </source>
</evidence>
<evidence type="ECO:0000313" key="3">
    <source>
        <dbReference type="Proteomes" id="UP000735302"/>
    </source>
</evidence>
<feature type="compositionally biased region" description="Low complexity" evidence="1">
    <location>
        <begin position="121"/>
        <end position="132"/>
    </location>
</feature>
<dbReference type="AlphaFoldDB" id="A0AAV4D2N0"/>
<feature type="region of interest" description="Disordered" evidence="1">
    <location>
        <begin position="111"/>
        <end position="133"/>
    </location>
</feature>
<organism evidence="2 3">
    <name type="scientific">Plakobranchus ocellatus</name>
    <dbReference type="NCBI Taxonomy" id="259542"/>
    <lineage>
        <taxon>Eukaryota</taxon>
        <taxon>Metazoa</taxon>
        <taxon>Spiralia</taxon>
        <taxon>Lophotrochozoa</taxon>
        <taxon>Mollusca</taxon>
        <taxon>Gastropoda</taxon>
        <taxon>Heterobranchia</taxon>
        <taxon>Euthyneura</taxon>
        <taxon>Panpulmonata</taxon>
        <taxon>Sacoglossa</taxon>
        <taxon>Placobranchoidea</taxon>
        <taxon>Plakobranchidae</taxon>
        <taxon>Plakobranchus</taxon>
    </lineage>
</organism>
<protein>
    <submittedName>
        <fullName evidence="2">Uncharacterized protein</fullName>
    </submittedName>
</protein>